<comment type="function">
    <text evidence="4">Flagellin is the subunit protein which polymerizes to form the filaments of bacterial flagella.</text>
</comment>
<keyword evidence="7" id="KW-0282">Flagellum</keyword>
<dbReference type="Gene3D" id="2.60.40.4390">
    <property type="match status" value="1"/>
</dbReference>
<dbReference type="SUPFAM" id="SSF64518">
    <property type="entry name" value="Phase 1 flagellin"/>
    <property type="match status" value="1"/>
</dbReference>
<protein>
    <recommendedName>
        <fullName evidence="4">Flagellin</fullName>
    </recommendedName>
</protein>
<accession>A0A0N1JSD1</accession>
<evidence type="ECO:0000259" key="5">
    <source>
        <dbReference type="Pfam" id="PF00669"/>
    </source>
</evidence>
<comment type="similarity">
    <text evidence="1 4">Belongs to the bacterial flagellin family.</text>
</comment>
<proteinExistence type="inferred from homology"/>
<comment type="subcellular location">
    <subcellularLocation>
        <location evidence="4">Secreted</location>
    </subcellularLocation>
    <subcellularLocation>
        <location evidence="4">Bacterial flagellum</location>
    </subcellularLocation>
</comment>
<keyword evidence="7" id="KW-0969">Cilium</keyword>
<dbReference type="OrthoDB" id="9796789at2"/>
<keyword evidence="8" id="KW-1185">Reference proteome</keyword>
<dbReference type="STRING" id="857265.WG78_12670"/>
<dbReference type="Gene3D" id="6.10.280.190">
    <property type="match status" value="1"/>
</dbReference>
<organism evidence="7 8">
    <name type="scientific">Amantichitinum ursilacus</name>
    <dbReference type="NCBI Taxonomy" id="857265"/>
    <lineage>
        <taxon>Bacteria</taxon>
        <taxon>Pseudomonadati</taxon>
        <taxon>Pseudomonadota</taxon>
        <taxon>Betaproteobacteria</taxon>
        <taxon>Neisseriales</taxon>
        <taxon>Chitinibacteraceae</taxon>
        <taxon>Amantichitinum</taxon>
    </lineage>
</organism>
<keyword evidence="2 4" id="KW-0964">Secreted</keyword>
<gene>
    <name evidence="7" type="primary">fliC</name>
    <name evidence="7" type="ORF">WG78_12670</name>
</gene>
<sequence length="540" mass="54964">MSMVINTNVASLDAQRNLSNSQSSLSTSLQRLSSGLRINSAKDDAAGLAISARFTSQINGMDQATRNANDGVSLSQTAEGALGDMGDMVQRIRQLAVQSGNATNSTSDRQALNAEVNQLVSEMDRTATTTQFNGQNLFDGSFTAAVYQVGANANQTITATTANFRTNQYGTYQMGGGLGTGELAITSEVSGSTEGAVGATGTVAVSNAVVTSSGTMSINGKSISVSGTDMASDVAAKINAANTGVKATARTEVDLSFGSGSYSLALASNNNTYVGVAFSVTSSVSGQAPTASDYNQAVNAFNAQQSQTGVVAQLSSFTDNTGAVTYGIKLTNDSGTNIQMTSASGVSSGFGGSVTQYNLDTTNSTGNNQYTTGTALTSAAGSGSFTFGGQVVLNSANSYSVTTSGAGFASGVFTTKNSDGTINASFTSGAVNTAELKTVQSLDVSTVDGATQALRIADDALSYIDSQRAQLGALQSRFTSTISNLSTTSENLSAARSRIQDTDFASETASLTKSQILQQAGTAMLSQANSLPQSVLSLLK</sequence>
<evidence type="ECO:0000313" key="8">
    <source>
        <dbReference type="Proteomes" id="UP000037939"/>
    </source>
</evidence>
<dbReference type="Pfam" id="PF00700">
    <property type="entry name" value="Flagellin_C"/>
    <property type="match status" value="1"/>
</dbReference>
<dbReference type="InterPro" id="IPR046358">
    <property type="entry name" value="Flagellin_C"/>
</dbReference>
<dbReference type="GO" id="GO:0005576">
    <property type="term" value="C:extracellular region"/>
    <property type="evidence" value="ECO:0007669"/>
    <property type="project" value="UniProtKB-SubCell"/>
</dbReference>
<dbReference type="RefSeq" id="WP_053938172.1">
    <property type="nucleotide sequence ID" value="NZ_LAQT01000009.1"/>
</dbReference>
<evidence type="ECO:0000259" key="6">
    <source>
        <dbReference type="Pfam" id="PF00700"/>
    </source>
</evidence>
<dbReference type="Gene3D" id="1.20.1330.10">
    <property type="entry name" value="f41 fragment of flagellin, N-terminal domain"/>
    <property type="match status" value="2"/>
</dbReference>
<evidence type="ECO:0000256" key="2">
    <source>
        <dbReference type="ARBA" id="ARBA00022525"/>
    </source>
</evidence>
<dbReference type="EMBL" id="LAQT01000009">
    <property type="protein sequence ID" value="KPC52700.1"/>
    <property type="molecule type" value="Genomic_DNA"/>
</dbReference>
<dbReference type="Gene3D" id="6.10.10.10">
    <property type="entry name" value="Flagellar export chaperone, C-terminal domain"/>
    <property type="match status" value="1"/>
</dbReference>
<comment type="caution">
    <text evidence="7">The sequence shown here is derived from an EMBL/GenBank/DDBJ whole genome shotgun (WGS) entry which is preliminary data.</text>
</comment>
<evidence type="ECO:0000256" key="3">
    <source>
        <dbReference type="ARBA" id="ARBA00023143"/>
    </source>
</evidence>
<dbReference type="GO" id="GO:0005198">
    <property type="term" value="F:structural molecule activity"/>
    <property type="evidence" value="ECO:0007669"/>
    <property type="project" value="UniProtKB-UniRule"/>
</dbReference>
<dbReference type="InterPro" id="IPR001029">
    <property type="entry name" value="Flagellin_N"/>
</dbReference>
<dbReference type="PRINTS" id="PR00207">
    <property type="entry name" value="FLAGELLIN"/>
</dbReference>
<evidence type="ECO:0000256" key="4">
    <source>
        <dbReference type="RuleBase" id="RU362073"/>
    </source>
</evidence>
<dbReference type="PATRIC" id="fig|857265.3.peg.2611"/>
<dbReference type="Pfam" id="PF00669">
    <property type="entry name" value="Flagellin_N"/>
    <property type="match status" value="1"/>
</dbReference>
<dbReference type="Proteomes" id="UP000037939">
    <property type="component" value="Unassembled WGS sequence"/>
</dbReference>
<reference evidence="7 8" key="1">
    <citation type="submission" date="2015-07" db="EMBL/GenBank/DDBJ databases">
        <title>Draft genome sequence of the Amantichitinum ursilacus IGB-41, a new chitin-degrading bacterium.</title>
        <authorList>
            <person name="Kirstahler P."/>
            <person name="Guenther M."/>
            <person name="Grumaz C."/>
            <person name="Rupp S."/>
            <person name="Zibek S."/>
            <person name="Sohn K."/>
        </authorList>
    </citation>
    <scope>NUCLEOTIDE SEQUENCE [LARGE SCALE GENOMIC DNA]</scope>
    <source>
        <strain evidence="7 8">IGB-41</strain>
    </source>
</reference>
<dbReference type="InterPro" id="IPR010810">
    <property type="entry name" value="Flagellin_hook_IN_motif"/>
</dbReference>
<dbReference type="AlphaFoldDB" id="A0A0N1JSD1"/>
<keyword evidence="7" id="KW-0966">Cell projection</keyword>
<dbReference type="PANTHER" id="PTHR42792">
    <property type="entry name" value="FLAGELLIN"/>
    <property type="match status" value="1"/>
</dbReference>
<name>A0A0N1JSD1_9NEIS</name>
<dbReference type="GO" id="GO:0009288">
    <property type="term" value="C:bacterial-type flagellum"/>
    <property type="evidence" value="ECO:0007669"/>
    <property type="project" value="UniProtKB-SubCell"/>
</dbReference>
<keyword evidence="3 4" id="KW-0975">Bacterial flagellum</keyword>
<evidence type="ECO:0000313" key="7">
    <source>
        <dbReference type="EMBL" id="KPC52700.1"/>
    </source>
</evidence>
<dbReference type="InterPro" id="IPR001492">
    <property type="entry name" value="Flagellin"/>
</dbReference>
<feature type="domain" description="Flagellin C-terminal" evidence="6">
    <location>
        <begin position="455"/>
        <end position="539"/>
    </location>
</feature>
<dbReference type="PANTHER" id="PTHR42792:SF2">
    <property type="entry name" value="FLAGELLIN"/>
    <property type="match status" value="1"/>
</dbReference>
<dbReference type="Pfam" id="PF07196">
    <property type="entry name" value="Flagellin_IN"/>
    <property type="match status" value="1"/>
</dbReference>
<dbReference type="InterPro" id="IPR042187">
    <property type="entry name" value="Flagellin_C_sub2"/>
</dbReference>
<evidence type="ECO:0000256" key="1">
    <source>
        <dbReference type="ARBA" id="ARBA00005709"/>
    </source>
</evidence>
<feature type="domain" description="Flagellin N-terminal" evidence="5">
    <location>
        <begin position="5"/>
        <end position="143"/>
    </location>
</feature>